<sequence length="318" mass="35059">MSGFSRVQRETVEAASNALAAGKTDSCRSWALRALHRAREQNDSAGKADAYLLLSRAEFIDSRASSSHGLSALALRCAEAIHDPHRAAESLELQSCTATLLGWTELAASSAKESLRLRGQHPDFLALANSYNYLAVATAWGGDFADADGLFSESAVIAGESRSPDQRFQPLVNQCFSQLLNIQANLRVQPCADPRDVDMDLLHSRFEDCRQMLLAGQTGVLNQGMQELVSLLLVTLGCQVSLLIGDLESAHSYLQACRSRANRLPKTHWARALHWWADFEHARTSRDHRRERLSRNAMQESARTGEHRPLLLLARTGG</sequence>
<evidence type="ECO:0000313" key="2">
    <source>
        <dbReference type="Proteomes" id="UP000545507"/>
    </source>
</evidence>
<proteinExistence type="predicted"/>
<dbReference type="RefSeq" id="WP_177139427.1">
    <property type="nucleotide sequence ID" value="NZ_VYGV01000028.1"/>
</dbReference>
<dbReference type="AlphaFoldDB" id="A0A7Y8H237"/>
<name>A0A7Y8H237_9BURK</name>
<comment type="caution">
    <text evidence="1">The sequence shown here is derived from an EMBL/GenBank/DDBJ whole genome shotgun (WGS) entry which is preliminary data.</text>
</comment>
<keyword evidence="2" id="KW-1185">Reference proteome</keyword>
<evidence type="ECO:0000313" key="1">
    <source>
        <dbReference type="EMBL" id="NWF48668.1"/>
    </source>
</evidence>
<dbReference type="Proteomes" id="UP000545507">
    <property type="component" value="Unassembled WGS sequence"/>
</dbReference>
<dbReference type="InterPro" id="IPR011990">
    <property type="entry name" value="TPR-like_helical_dom_sf"/>
</dbReference>
<dbReference type="Gene3D" id="1.25.40.10">
    <property type="entry name" value="Tetratricopeptide repeat domain"/>
    <property type="match status" value="1"/>
</dbReference>
<gene>
    <name evidence="1" type="ORF">F3K02_25905</name>
</gene>
<organism evidence="1 2">
    <name type="scientific">Hydrogenophaga aromaticivorans</name>
    <dbReference type="NCBI Taxonomy" id="2610898"/>
    <lineage>
        <taxon>Bacteria</taxon>
        <taxon>Pseudomonadati</taxon>
        <taxon>Pseudomonadota</taxon>
        <taxon>Betaproteobacteria</taxon>
        <taxon>Burkholderiales</taxon>
        <taxon>Comamonadaceae</taxon>
        <taxon>Hydrogenophaga</taxon>
    </lineage>
</organism>
<accession>A0A7Y8H237</accession>
<protein>
    <submittedName>
        <fullName evidence="1">Uncharacterized protein</fullName>
    </submittedName>
</protein>
<dbReference type="EMBL" id="VYGV01000028">
    <property type="protein sequence ID" value="NWF48668.1"/>
    <property type="molecule type" value="Genomic_DNA"/>
</dbReference>
<reference evidence="1 2" key="1">
    <citation type="submission" date="2019-09" db="EMBL/GenBank/DDBJ databases">
        <title>Hydrogenophaga aromatica sp. nov., isolated from a para-xylene-degrading enrichment culture.</title>
        <authorList>
            <person name="Tancsics A."/>
            <person name="Banerjee S."/>
        </authorList>
    </citation>
    <scope>NUCLEOTIDE SEQUENCE [LARGE SCALE GENOMIC DNA]</scope>
    <source>
        <strain evidence="1 2">D2P1</strain>
    </source>
</reference>